<feature type="transmembrane region" description="Helical" evidence="8">
    <location>
        <begin position="342"/>
        <end position="364"/>
    </location>
</feature>
<evidence type="ECO:0000256" key="7">
    <source>
        <dbReference type="ARBA" id="ARBA00023136"/>
    </source>
</evidence>
<dbReference type="GO" id="GO:0005886">
    <property type="term" value="C:plasma membrane"/>
    <property type="evidence" value="ECO:0007669"/>
    <property type="project" value="UniProtKB-SubCell"/>
</dbReference>
<feature type="domain" description="ABC transmembrane type-1" evidence="9">
    <location>
        <begin position="50"/>
        <end position="235"/>
    </location>
</feature>
<feature type="transmembrane region" description="Helical" evidence="8">
    <location>
        <begin position="307"/>
        <end position="330"/>
    </location>
</feature>
<dbReference type="EMBL" id="MWLE01000073">
    <property type="protein sequence ID" value="OOV34676.1"/>
    <property type="molecule type" value="Genomic_DNA"/>
</dbReference>
<feature type="transmembrane region" description="Helical" evidence="8">
    <location>
        <begin position="219"/>
        <end position="236"/>
    </location>
</feature>
<evidence type="ECO:0000313" key="11">
    <source>
        <dbReference type="Proteomes" id="UP000242590"/>
    </source>
</evidence>
<organism evidence="10 11">
    <name type="scientific">Candidatus Synechococcus spongiarum LMB bulk15N</name>
    <dbReference type="NCBI Taxonomy" id="1943583"/>
    <lineage>
        <taxon>Bacteria</taxon>
        <taxon>Bacillati</taxon>
        <taxon>Cyanobacteriota</taxon>
        <taxon>Cyanophyceae</taxon>
        <taxon>Synechococcales</taxon>
        <taxon>Synechococcaceae</taxon>
        <taxon>Synechococcus</taxon>
    </lineage>
</organism>
<gene>
    <name evidence="10" type="ORF">BV53_05280</name>
</gene>
<evidence type="ECO:0000259" key="9">
    <source>
        <dbReference type="PROSITE" id="PS50928"/>
    </source>
</evidence>
<keyword evidence="3" id="KW-1003">Cell membrane</keyword>
<feature type="transmembrane region" description="Helical" evidence="8">
    <location>
        <begin position="118"/>
        <end position="137"/>
    </location>
</feature>
<feature type="domain" description="ABC transmembrane type-1" evidence="9">
    <location>
        <begin position="306"/>
        <end position="493"/>
    </location>
</feature>
<dbReference type="CDD" id="cd06261">
    <property type="entry name" value="TM_PBP2"/>
    <property type="match status" value="2"/>
</dbReference>
<evidence type="ECO:0000256" key="6">
    <source>
        <dbReference type="ARBA" id="ARBA00022989"/>
    </source>
</evidence>
<evidence type="ECO:0000256" key="5">
    <source>
        <dbReference type="ARBA" id="ARBA00022692"/>
    </source>
</evidence>
<feature type="transmembrane region" description="Helical" evidence="8">
    <location>
        <begin position="88"/>
        <end position="106"/>
    </location>
</feature>
<dbReference type="GO" id="GO:0055085">
    <property type="term" value="P:transmembrane transport"/>
    <property type="evidence" value="ECO:0007669"/>
    <property type="project" value="InterPro"/>
</dbReference>
<feature type="transmembrane region" description="Helical" evidence="8">
    <location>
        <begin position="475"/>
        <end position="494"/>
    </location>
</feature>
<comment type="subcellular location">
    <subcellularLocation>
        <location evidence="1">Cell inner membrane</location>
        <topology evidence="1">Multi-pass membrane protein</topology>
    </subcellularLocation>
    <subcellularLocation>
        <location evidence="8">Cell membrane</location>
        <topology evidence="8">Multi-pass membrane protein</topology>
    </subcellularLocation>
</comment>
<dbReference type="Proteomes" id="UP000242590">
    <property type="component" value="Unassembled WGS sequence"/>
</dbReference>
<dbReference type="RefSeq" id="WP_078232354.1">
    <property type="nucleotide sequence ID" value="NZ_MWLE01000073.1"/>
</dbReference>
<dbReference type="Pfam" id="PF00528">
    <property type="entry name" value="BPD_transp_1"/>
    <property type="match status" value="2"/>
</dbReference>
<feature type="transmembrane region" description="Helical" evidence="8">
    <location>
        <begin position="7"/>
        <end position="32"/>
    </location>
</feature>
<feature type="transmembrane region" description="Helical" evidence="8">
    <location>
        <begin position="158"/>
        <end position="182"/>
    </location>
</feature>
<reference evidence="10 11" key="1">
    <citation type="submission" date="2017-02" db="EMBL/GenBank/DDBJ databases">
        <title>Draft Genome Sequences of 'Candidatus Synechococcus spongiarum', Cyanobacterial Symbionts of the Mediterranean Sponge Aplysina aerophoba from two locations.</title>
        <authorList>
            <person name="Slaby B.M."/>
            <person name="Hentschel U."/>
        </authorList>
    </citation>
    <scope>NUCLEOTIDE SEQUENCE [LARGE SCALE GENOMIC DNA]</scope>
    <source>
        <strain evidence="10">LMB bulk15N</strain>
    </source>
</reference>
<name>A0A1T1D1C8_9SYNE</name>
<accession>A0A1T1D1C8</accession>
<evidence type="ECO:0000313" key="10">
    <source>
        <dbReference type="EMBL" id="OOV34676.1"/>
    </source>
</evidence>
<feature type="transmembrane region" description="Helical" evidence="8">
    <location>
        <begin position="257"/>
        <end position="287"/>
    </location>
</feature>
<feature type="transmembrane region" description="Helical" evidence="8">
    <location>
        <begin position="52"/>
        <end position="76"/>
    </location>
</feature>
<proteinExistence type="inferred from homology"/>
<dbReference type="PROSITE" id="PS50928">
    <property type="entry name" value="ABC_TM1"/>
    <property type="match status" value="2"/>
</dbReference>
<dbReference type="SUPFAM" id="SSF161098">
    <property type="entry name" value="MetI-like"/>
    <property type="match status" value="2"/>
</dbReference>
<sequence length="525" mass="56428">MIQRRPFLIVLVLAITGLAFAPVLMVVLLALRDQGIVEGIGVGVINTRQLKGTISLLATVGLGVTLLGVTTGWVTACCRFPGRRFLRSVQLLPLATPAYLLAATLVDLGSIQGWRVHGFAWGVVVLSLANYPYVFLLTTDSFSRLGQRQLEACRTLGLGPWGSFVRIAMPLTLPAIGAGIALSGMEVVNELGAVELLGIPTLSYGILQRWQEQGNPTSAAQMALVTLVVVASLIALERWLRRRSRRWALDGRGSTSLVWPLAGWRATTAQLICALPPVLSLGVPLLWMSRRWQGTVEDAGELLTLTLNTLILASLAAALTVAVALFLAVARRWIRQPLLQRLVFVASMGYAIPGTVLALGLLVLGGSLGWTPLTLLVLGYTDRFMAVGRGGFDAALERIPPTMEEAATSLGSNWWQALRRIHLPLLAGPLRVGVLLVFVDTIKELPLTFALRPMNFDTLSVRVFQYAGDERLGSALGPAALILILGLVASFAMMRTTETLASRQPTALEWGGEDKVSAAGLKLPS</sequence>
<evidence type="ECO:0000256" key="3">
    <source>
        <dbReference type="ARBA" id="ARBA00022475"/>
    </source>
</evidence>
<comment type="similarity">
    <text evidence="8">Belongs to the binding-protein-dependent transport system permease family.</text>
</comment>
<keyword evidence="4" id="KW-0997">Cell inner membrane</keyword>
<keyword evidence="6 8" id="KW-1133">Transmembrane helix</keyword>
<dbReference type="PANTHER" id="PTHR43357">
    <property type="entry name" value="INNER MEMBRANE ABC TRANSPORTER PERMEASE PROTEIN YDCV"/>
    <property type="match status" value="1"/>
</dbReference>
<keyword evidence="7 8" id="KW-0472">Membrane</keyword>
<comment type="caution">
    <text evidence="10">The sequence shown here is derived from an EMBL/GenBank/DDBJ whole genome shotgun (WGS) entry which is preliminary data.</text>
</comment>
<keyword evidence="2 8" id="KW-0813">Transport</keyword>
<keyword evidence="5 8" id="KW-0812">Transmembrane</keyword>
<evidence type="ECO:0000256" key="4">
    <source>
        <dbReference type="ARBA" id="ARBA00022519"/>
    </source>
</evidence>
<dbReference type="AlphaFoldDB" id="A0A1T1D1C8"/>
<protein>
    <submittedName>
        <fullName evidence="10">Iron ABC transporter</fullName>
    </submittedName>
</protein>
<dbReference type="Gene3D" id="1.10.3720.10">
    <property type="entry name" value="MetI-like"/>
    <property type="match status" value="2"/>
</dbReference>
<dbReference type="PANTHER" id="PTHR43357:SF3">
    <property type="entry name" value="FE(3+)-TRANSPORT SYSTEM PERMEASE PROTEIN FBPB 2"/>
    <property type="match status" value="1"/>
</dbReference>
<dbReference type="InterPro" id="IPR035906">
    <property type="entry name" value="MetI-like_sf"/>
</dbReference>
<evidence type="ECO:0000256" key="8">
    <source>
        <dbReference type="RuleBase" id="RU363032"/>
    </source>
</evidence>
<evidence type="ECO:0000256" key="2">
    <source>
        <dbReference type="ARBA" id="ARBA00022448"/>
    </source>
</evidence>
<evidence type="ECO:0000256" key="1">
    <source>
        <dbReference type="ARBA" id="ARBA00004429"/>
    </source>
</evidence>
<dbReference type="InterPro" id="IPR000515">
    <property type="entry name" value="MetI-like"/>
</dbReference>